<dbReference type="Gene3D" id="3.30.70.940">
    <property type="entry name" value="NusG, N-terminal domain"/>
    <property type="match status" value="1"/>
</dbReference>
<evidence type="ECO:0000313" key="4">
    <source>
        <dbReference type="Proteomes" id="UP001596109"/>
    </source>
</evidence>
<protein>
    <submittedName>
        <fullName evidence="3">Transcription termination/antitermination NusG family protein</fullName>
    </submittedName>
</protein>
<feature type="domain" description="NusG-like N-terminal" evidence="2">
    <location>
        <begin position="1"/>
        <end position="175"/>
    </location>
</feature>
<accession>A0ABW0TS98</accession>
<gene>
    <name evidence="3" type="ORF">ACFPRA_22755</name>
</gene>
<dbReference type="Pfam" id="PF02357">
    <property type="entry name" value="NusG"/>
    <property type="match status" value="1"/>
</dbReference>
<dbReference type="Proteomes" id="UP001596109">
    <property type="component" value="Unassembled WGS sequence"/>
</dbReference>
<name>A0ABW0TS98_9BACL</name>
<dbReference type="SMART" id="SM00738">
    <property type="entry name" value="NGN"/>
    <property type="match status" value="1"/>
</dbReference>
<dbReference type="InterPro" id="IPR036735">
    <property type="entry name" value="NGN_dom_sf"/>
</dbReference>
<evidence type="ECO:0000259" key="2">
    <source>
        <dbReference type="SMART" id="SM00738"/>
    </source>
</evidence>
<dbReference type="InterPro" id="IPR006645">
    <property type="entry name" value="NGN-like_dom"/>
</dbReference>
<evidence type="ECO:0000313" key="3">
    <source>
        <dbReference type="EMBL" id="MFC5591711.1"/>
    </source>
</evidence>
<dbReference type="RefSeq" id="WP_381439844.1">
    <property type="nucleotide sequence ID" value="NZ_JBHSNO010000016.1"/>
</dbReference>
<organism evidence="3 4">
    <name type="scientific">Sporosarcina soli</name>
    <dbReference type="NCBI Taxonomy" id="334736"/>
    <lineage>
        <taxon>Bacteria</taxon>
        <taxon>Bacillati</taxon>
        <taxon>Bacillota</taxon>
        <taxon>Bacilli</taxon>
        <taxon>Bacillales</taxon>
        <taxon>Caryophanaceae</taxon>
        <taxon>Sporosarcina</taxon>
    </lineage>
</organism>
<comment type="caution">
    <text evidence="3">The sequence shown here is derived from an EMBL/GenBank/DDBJ whole genome shotgun (WGS) entry which is preliminary data.</text>
</comment>
<dbReference type="SUPFAM" id="SSF82679">
    <property type="entry name" value="N-utilization substance G protein NusG, N-terminal domain"/>
    <property type="match status" value="1"/>
</dbReference>
<evidence type="ECO:0000256" key="1">
    <source>
        <dbReference type="ARBA" id="ARBA00023163"/>
    </source>
</evidence>
<sequence>MAFFVIQVRTGAEIEAKEMLKNVLLRSGDLMVKAIYAMETFTEIIREDNTSIDLSALNTGDITDHLYVKRIQAGLNNLRTAYDNLKVYKDVNSLALLDSYKESILNLAKELRGARKETKKISSVLSGYILIELNMNFHYFPDNLWHLVKSVPKVTGIPSKYNIPQEEVEVFFQQVDVTPEVEMQFEELLMNEEVTVAKNELLHAANDVVGTPEEKELLEQLDTLDTPIVNSIEEIKNSVNSSNPLKRMVERCKAFVMKKRQTVVVPNALFLNLFPEIELQYPLPTPSTRDFLKRLNAILCPRDKVVSLE</sequence>
<dbReference type="EMBL" id="JBHSNO010000016">
    <property type="protein sequence ID" value="MFC5591711.1"/>
    <property type="molecule type" value="Genomic_DNA"/>
</dbReference>
<keyword evidence="1" id="KW-0804">Transcription</keyword>
<keyword evidence="4" id="KW-1185">Reference proteome</keyword>
<reference evidence="4" key="1">
    <citation type="journal article" date="2019" name="Int. J. Syst. Evol. Microbiol.">
        <title>The Global Catalogue of Microorganisms (GCM) 10K type strain sequencing project: providing services to taxonomists for standard genome sequencing and annotation.</title>
        <authorList>
            <consortium name="The Broad Institute Genomics Platform"/>
            <consortium name="The Broad Institute Genome Sequencing Center for Infectious Disease"/>
            <person name="Wu L."/>
            <person name="Ma J."/>
        </authorList>
    </citation>
    <scope>NUCLEOTIDE SEQUENCE [LARGE SCALE GENOMIC DNA]</scope>
    <source>
        <strain evidence="4">CGMCC 4.1434</strain>
    </source>
</reference>
<proteinExistence type="predicted"/>